<dbReference type="NCBIfam" id="TIGR00711">
    <property type="entry name" value="efflux_EmrB"/>
    <property type="match status" value="1"/>
</dbReference>
<feature type="transmembrane region" description="Helical" evidence="7">
    <location>
        <begin position="149"/>
        <end position="168"/>
    </location>
</feature>
<feature type="transmembrane region" description="Helical" evidence="7">
    <location>
        <begin position="457"/>
        <end position="475"/>
    </location>
</feature>
<dbReference type="EMBL" id="BMCJ01000001">
    <property type="protein sequence ID" value="GGC77594.1"/>
    <property type="molecule type" value="Genomic_DNA"/>
</dbReference>
<feature type="transmembrane region" description="Helical" evidence="7">
    <location>
        <begin position="88"/>
        <end position="110"/>
    </location>
</feature>
<feature type="transmembrane region" description="Helical" evidence="7">
    <location>
        <begin position="207"/>
        <end position="226"/>
    </location>
</feature>
<feature type="transmembrane region" description="Helical" evidence="7">
    <location>
        <begin position="307"/>
        <end position="330"/>
    </location>
</feature>
<comment type="caution">
    <text evidence="9">The sequence shown here is derived from an EMBL/GenBank/DDBJ whole genome shotgun (WGS) entry which is preliminary data.</text>
</comment>
<feature type="domain" description="Major facilitator superfamily (MFS) profile" evidence="8">
    <location>
        <begin position="21"/>
        <end position="479"/>
    </location>
</feature>
<dbReference type="Pfam" id="PF07690">
    <property type="entry name" value="MFS_1"/>
    <property type="match status" value="1"/>
</dbReference>
<dbReference type="PANTHER" id="PTHR42718">
    <property type="entry name" value="MAJOR FACILITATOR SUPERFAMILY MULTIDRUG TRANSPORTER MFSC"/>
    <property type="match status" value="1"/>
</dbReference>
<dbReference type="PRINTS" id="PR01036">
    <property type="entry name" value="TCRTETB"/>
</dbReference>
<evidence type="ECO:0000259" key="8">
    <source>
        <dbReference type="PROSITE" id="PS50850"/>
    </source>
</evidence>
<protein>
    <submittedName>
        <fullName evidence="9">Multidrug MFS transporter</fullName>
    </submittedName>
</protein>
<evidence type="ECO:0000256" key="4">
    <source>
        <dbReference type="ARBA" id="ARBA00022692"/>
    </source>
</evidence>
<dbReference type="PANTHER" id="PTHR42718:SF43">
    <property type="entry name" value="LINCOMYCIN RESISTANCE PROTEIN LMRB"/>
    <property type="match status" value="1"/>
</dbReference>
<feature type="transmembrane region" description="Helical" evidence="7">
    <location>
        <begin position="238"/>
        <end position="256"/>
    </location>
</feature>
<evidence type="ECO:0000313" key="10">
    <source>
        <dbReference type="Proteomes" id="UP000619534"/>
    </source>
</evidence>
<keyword evidence="3" id="KW-1003">Cell membrane</keyword>
<evidence type="ECO:0000256" key="7">
    <source>
        <dbReference type="SAM" id="Phobius"/>
    </source>
</evidence>
<proteinExistence type="predicted"/>
<sequence length="491" mass="53370">MFILETVTGDTMETPINRKIILITFMIGAFFAVLNETLLNIALTELMEVFHLEAPTVQWMATGFMLVMGVLMPISALLIQWFTTRQMFIGVMTTFLTGTIIAAAAINFPMLLTGRMVQAVGTGLLIPVIMNAMLLLYPPEVRGKIMGTFGLVIMFAPAIGPTLSGVIVDFLGWRWLFITVIPFATFSIVFAWKYLQNVGEITRPKADVLSIVLSSIGIGGIVYGFSSAGESGEGFSSLHIMVIITISLISMIWFVFRQLKLDEPLLDVRVFTYKSYARGITIFVIVIMAMFASEIVMPMYLQGPLGFSAKMAGLLLLPGALLNGLMSPVMGSLFDKFGPRKLIIPGSLVLVGVMIFFSNLNPSVPIWLFIIAYIALMLSVSAILMPSQTNGLNELPKHLYPHGTAIANTLQPIGGALGVSVFVSIMTQGQNSYLSSQNGPVTEEVANQAMTAGVHHAYWFALALATGVFVTALFIKKAIAPDFHAEEPAKS</sequence>
<evidence type="ECO:0000256" key="6">
    <source>
        <dbReference type="ARBA" id="ARBA00023136"/>
    </source>
</evidence>
<reference evidence="10" key="1">
    <citation type="journal article" date="2019" name="Int. J. Syst. Evol. Microbiol.">
        <title>The Global Catalogue of Microorganisms (GCM) 10K type strain sequencing project: providing services to taxonomists for standard genome sequencing and annotation.</title>
        <authorList>
            <consortium name="The Broad Institute Genomics Platform"/>
            <consortium name="The Broad Institute Genome Sequencing Center for Infectious Disease"/>
            <person name="Wu L."/>
            <person name="Ma J."/>
        </authorList>
    </citation>
    <scope>NUCLEOTIDE SEQUENCE [LARGE SCALE GENOMIC DNA]</scope>
    <source>
        <strain evidence="10">CCM 7282</strain>
    </source>
</reference>
<feature type="transmembrane region" description="Helical" evidence="7">
    <location>
        <begin position="342"/>
        <end position="360"/>
    </location>
</feature>
<name>A0ABQ1NIP6_9BACI</name>
<keyword evidence="2" id="KW-0813">Transport</keyword>
<dbReference type="CDD" id="cd17503">
    <property type="entry name" value="MFS_LmrB_MDR_like"/>
    <property type="match status" value="1"/>
</dbReference>
<dbReference type="InterPro" id="IPR020846">
    <property type="entry name" value="MFS_dom"/>
</dbReference>
<dbReference type="InterPro" id="IPR011701">
    <property type="entry name" value="MFS"/>
</dbReference>
<keyword evidence="10" id="KW-1185">Reference proteome</keyword>
<gene>
    <name evidence="9" type="ORF">GCM10007216_05170</name>
</gene>
<evidence type="ECO:0000313" key="9">
    <source>
        <dbReference type="EMBL" id="GGC77594.1"/>
    </source>
</evidence>
<feature type="transmembrane region" description="Helical" evidence="7">
    <location>
        <begin position="366"/>
        <end position="384"/>
    </location>
</feature>
<evidence type="ECO:0000256" key="5">
    <source>
        <dbReference type="ARBA" id="ARBA00022989"/>
    </source>
</evidence>
<accession>A0ABQ1NIP6</accession>
<dbReference type="InterPro" id="IPR036259">
    <property type="entry name" value="MFS_trans_sf"/>
</dbReference>
<evidence type="ECO:0000256" key="3">
    <source>
        <dbReference type="ARBA" id="ARBA00022475"/>
    </source>
</evidence>
<evidence type="ECO:0000256" key="1">
    <source>
        <dbReference type="ARBA" id="ARBA00004651"/>
    </source>
</evidence>
<organism evidence="9 10">
    <name type="scientific">Thalassobacillus devorans</name>
    <dbReference type="NCBI Taxonomy" id="279813"/>
    <lineage>
        <taxon>Bacteria</taxon>
        <taxon>Bacillati</taxon>
        <taxon>Bacillota</taxon>
        <taxon>Bacilli</taxon>
        <taxon>Bacillales</taxon>
        <taxon>Bacillaceae</taxon>
        <taxon>Thalassobacillus</taxon>
    </lineage>
</organism>
<keyword evidence="5 7" id="KW-1133">Transmembrane helix</keyword>
<feature type="transmembrane region" description="Helical" evidence="7">
    <location>
        <begin position="59"/>
        <end position="81"/>
    </location>
</feature>
<dbReference type="SUPFAM" id="SSF103473">
    <property type="entry name" value="MFS general substrate transporter"/>
    <property type="match status" value="1"/>
</dbReference>
<feature type="transmembrane region" description="Helical" evidence="7">
    <location>
        <begin position="20"/>
        <end position="39"/>
    </location>
</feature>
<evidence type="ECO:0000256" key="2">
    <source>
        <dbReference type="ARBA" id="ARBA00022448"/>
    </source>
</evidence>
<keyword evidence="6 7" id="KW-0472">Membrane</keyword>
<feature type="transmembrane region" description="Helical" evidence="7">
    <location>
        <begin position="116"/>
        <end position="137"/>
    </location>
</feature>
<dbReference type="Gene3D" id="1.20.1720.10">
    <property type="entry name" value="Multidrug resistance protein D"/>
    <property type="match status" value="1"/>
</dbReference>
<dbReference type="Gene3D" id="1.20.1250.20">
    <property type="entry name" value="MFS general substrate transporter like domains"/>
    <property type="match status" value="1"/>
</dbReference>
<feature type="transmembrane region" description="Helical" evidence="7">
    <location>
        <begin position="276"/>
        <end position="301"/>
    </location>
</feature>
<keyword evidence="4 7" id="KW-0812">Transmembrane</keyword>
<comment type="subcellular location">
    <subcellularLocation>
        <location evidence="1">Cell membrane</location>
        <topology evidence="1">Multi-pass membrane protein</topology>
    </subcellularLocation>
</comment>
<dbReference type="PROSITE" id="PS50850">
    <property type="entry name" value="MFS"/>
    <property type="match status" value="1"/>
</dbReference>
<dbReference type="Proteomes" id="UP000619534">
    <property type="component" value="Unassembled WGS sequence"/>
</dbReference>
<dbReference type="InterPro" id="IPR004638">
    <property type="entry name" value="EmrB-like"/>
</dbReference>
<feature type="transmembrane region" description="Helical" evidence="7">
    <location>
        <begin position="405"/>
        <end position="426"/>
    </location>
</feature>
<feature type="transmembrane region" description="Helical" evidence="7">
    <location>
        <begin position="174"/>
        <end position="195"/>
    </location>
</feature>